<dbReference type="InterPro" id="IPR025348">
    <property type="entry name" value="DUF4252"/>
</dbReference>
<evidence type="ECO:0000256" key="1">
    <source>
        <dbReference type="SAM" id="SignalP"/>
    </source>
</evidence>
<accession>A0A5B7X8Z9</accession>
<keyword evidence="3" id="KW-1185">Reference proteome</keyword>
<evidence type="ECO:0000313" key="3">
    <source>
        <dbReference type="Proteomes" id="UP000309016"/>
    </source>
</evidence>
<dbReference type="RefSeq" id="WP_139067808.1">
    <property type="nucleotide sequence ID" value="NZ_CP040812.1"/>
</dbReference>
<feature type="signal peptide" evidence="1">
    <location>
        <begin position="1"/>
        <end position="21"/>
    </location>
</feature>
<feature type="chain" id="PRO_5023042889" evidence="1">
    <location>
        <begin position="22"/>
        <end position="177"/>
    </location>
</feature>
<dbReference type="EMBL" id="CP040812">
    <property type="protein sequence ID" value="QCY71262.1"/>
    <property type="molecule type" value="Genomic_DNA"/>
</dbReference>
<dbReference type="Pfam" id="PF14060">
    <property type="entry name" value="DUF4252"/>
    <property type="match status" value="1"/>
</dbReference>
<dbReference type="AlphaFoldDB" id="A0A5B7X8Z9"/>
<evidence type="ECO:0000313" key="2">
    <source>
        <dbReference type="EMBL" id="QCY71262.1"/>
    </source>
</evidence>
<proteinExistence type="predicted"/>
<sequence length="177" mass="19818">MKKLVIFAVAGLLTVAGYAQTFDKYDSMKEVDAVVMTSKMFKLLSKVDLSANDPEAQQYLNLIDNLKEIRVYSSHKPDIRTQMATDVSAYLKKGTLDELMRVSESGNNIKFYSKPGRNDNFVSELFMFMEGQKDGKPVSVIMSITGDLDLTKISQLTSELKVPGSEELKNVKTNNRS</sequence>
<gene>
    <name evidence="2" type="ORF">FHG64_18720</name>
</gene>
<protein>
    <submittedName>
        <fullName evidence="2">DUF4252 domain-containing protein</fullName>
    </submittedName>
</protein>
<reference evidence="2 3" key="1">
    <citation type="submission" date="2019-06" db="EMBL/GenBank/DDBJ databases">
        <title>Complete genome sequence of Antarcticibacterium flavum KCTC 52984T from an Antarctic marine sediment.</title>
        <authorList>
            <person name="Lee Y.M."/>
            <person name="Shin S.C."/>
        </authorList>
    </citation>
    <scope>NUCLEOTIDE SEQUENCE [LARGE SCALE GENOMIC DNA]</scope>
    <source>
        <strain evidence="2 3">KCTC 52984</strain>
    </source>
</reference>
<dbReference type="Proteomes" id="UP000309016">
    <property type="component" value="Chromosome"/>
</dbReference>
<organism evidence="2 3">
    <name type="scientific">Antarcticibacterium flavum</name>
    <dbReference type="NCBI Taxonomy" id="2058175"/>
    <lineage>
        <taxon>Bacteria</taxon>
        <taxon>Pseudomonadati</taxon>
        <taxon>Bacteroidota</taxon>
        <taxon>Flavobacteriia</taxon>
        <taxon>Flavobacteriales</taxon>
        <taxon>Flavobacteriaceae</taxon>
        <taxon>Antarcticibacterium</taxon>
    </lineage>
</organism>
<dbReference type="OrthoDB" id="705638at2"/>
<keyword evidence="1" id="KW-0732">Signal</keyword>
<dbReference type="KEGG" id="afla:FHG64_18720"/>
<name>A0A5B7X8Z9_9FLAO</name>